<evidence type="ECO:0000313" key="2">
    <source>
        <dbReference type="Proteomes" id="UP000194933"/>
    </source>
</evidence>
<name>A0A242JZP4_9ENTE</name>
<dbReference type="EMBL" id="NGMO01000003">
    <property type="protein sequence ID" value="OTP10401.1"/>
    <property type="molecule type" value="Genomic_DNA"/>
</dbReference>
<dbReference type="Proteomes" id="UP000194933">
    <property type="component" value="Unassembled WGS sequence"/>
</dbReference>
<accession>A0A242JZP4</accession>
<comment type="caution">
    <text evidence="1">The sequence shown here is derived from an EMBL/GenBank/DDBJ whole genome shotgun (WGS) entry which is preliminary data.</text>
</comment>
<evidence type="ECO:0000313" key="1">
    <source>
        <dbReference type="EMBL" id="OTP10401.1"/>
    </source>
</evidence>
<dbReference type="RefSeq" id="WP_086285146.1">
    <property type="nucleotide sequence ID" value="NZ_NGMO01000003.1"/>
</dbReference>
<gene>
    <name evidence="1" type="ORF">A5844_002101</name>
</gene>
<dbReference type="AlphaFoldDB" id="A0A242JZP4"/>
<proteinExistence type="predicted"/>
<sequence>MLNIYLKSGSSITVNDFTEVSFYSSGNLVTVTKDTIDKFFISPSITYKFKGTNTIVLNGDEIRFLELN</sequence>
<keyword evidence="2" id="KW-1185">Reference proteome</keyword>
<reference evidence="1 2" key="1">
    <citation type="submission" date="2017-05" db="EMBL/GenBank/DDBJ databases">
        <title>The Genome Sequence of Enterococcus sp. 10A9_DIV0425.</title>
        <authorList>
            <consortium name="The Broad Institute Genomics Platform"/>
            <consortium name="The Broad Institute Genomic Center for Infectious Diseases"/>
            <person name="Earl A."/>
            <person name="Manson A."/>
            <person name="Schwartman J."/>
            <person name="Gilmore M."/>
            <person name="Abouelleil A."/>
            <person name="Cao P."/>
            <person name="Chapman S."/>
            <person name="Cusick C."/>
            <person name="Shea T."/>
            <person name="Young S."/>
            <person name="Neafsey D."/>
            <person name="Nusbaum C."/>
            <person name="Birren B."/>
        </authorList>
    </citation>
    <scope>NUCLEOTIDE SEQUENCE [LARGE SCALE GENOMIC DNA]</scope>
    <source>
        <strain evidence="1 2">10A9_DIV0425</strain>
    </source>
</reference>
<organism evidence="1 2">
    <name type="scientific">Candidatus Enterococcus wittei</name>
    <dbReference type="NCBI Taxonomy" id="1987383"/>
    <lineage>
        <taxon>Bacteria</taxon>
        <taxon>Bacillati</taxon>
        <taxon>Bacillota</taxon>
        <taxon>Bacilli</taxon>
        <taxon>Lactobacillales</taxon>
        <taxon>Enterococcaceae</taxon>
        <taxon>Enterococcus</taxon>
    </lineage>
</organism>
<protein>
    <submittedName>
        <fullName evidence="1">Uncharacterized protein</fullName>
    </submittedName>
</protein>